<name>A0AAV7MYG5_PLEWA</name>
<keyword evidence="3" id="KW-1185">Reference proteome</keyword>
<organism evidence="2 3">
    <name type="scientific">Pleurodeles waltl</name>
    <name type="common">Iberian ribbed newt</name>
    <dbReference type="NCBI Taxonomy" id="8319"/>
    <lineage>
        <taxon>Eukaryota</taxon>
        <taxon>Metazoa</taxon>
        <taxon>Chordata</taxon>
        <taxon>Craniata</taxon>
        <taxon>Vertebrata</taxon>
        <taxon>Euteleostomi</taxon>
        <taxon>Amphibia</taxon>
        <taxon>Batrachia</taxon>
        <taxon>Caudata</taxon>
        <taxon>Salamandroidea</taxon>
        <taxon>Salamandridae</taxon>
        <taxon>Pleurodelinae</taxon>
        <taxon>Pleurodeles</taxon>
    </lineage>
</organism>
<dbReference type="AlphaFoldDB" id="A0AAV7MYG5"/>
<proteinExistence type="predicted"/>
<gene>
    <name evidence="2" type="ORF">NDU88_006181</name>
</gene>
<sequence length="119" mass="13298">MKSSKCYRYLGGVLCDRKMPLQDPGLLRTTLGRATSLFMSTPRQTRAANFHAPRTAGQPYQVRRHADTGPGAAHVPKNCLNRPPSQGQAKYYRPVPILYSATLSLHQSANKHRLALQRQ</sequence>
<comment type="caution">
    <text evidence="2">The sequence shown here is derived from an EMBL/GenBank/DDBJ whole genome shotgun (WGS) entry which is preliminary data.</text>
</comment>
<reference evidence="2" key="1">
    <citation type="journal article" date="2022" name="bioRxiv">
        <title>Sequencing and chromosome-scale assembly of the giantPleurodeles waltlgenome.</title>
        <authorList>
            <person name="Brown T."/>
            <person name="Elewa A."/>
            <person name="Iarovenko S."/>
            <person name="Subramanian E."/>
            <person name="Araus A.J."/>
            <person name="Petzold A."/>
            <person name="Susuki M."/>
            <person name="Suzuki K.-i.T."/>
            <person name="Hayashi T."/>
            <person name="Toyoda A."/>
            <person name="Oliveira C."/>
            <person name="Osipova E."/>
            <person name="Leigh N.D."/>
            <person name="Simon A."/>
            <person name="Yun M.H."/>
        </authorList>
    </citation>
    <scope>NUCLEOTIDE SEQUENCE</scope>
    <source>
        <strain evidence="2">20211129_DDA</strain>
        <tissue evidence="2">Liver</tissue>
    </source>
</reference>
<evidence type="ECO:0000313" key="2">
    <source>
        <dbReference type="EMBL" id="KAJ1108811.1"/>
    </source>
</evidence>
<feature type="region of interest" description="Disordered" evidence="1">
    <location>
        <begin position="65"/>
        <end position="86"/>
    </location>
</feature>
<evidence type="ECO:0000313" key="3">
    <source>
        <dbReference type="Proteomes" id="UP001066276"/>
    </source>
</evidence>
<protein>
    <submittedName>
        <fullName evidence="2">Uncharacterized protein</fullName>
    </submittedName>
</protein>
<dbReference type="EMBL" id="JANPWB010000013">
    <property type="protein sequence ID" value="KAJ1108811.1"/>
    <property type="molecule type" value="Genomic_DNA"/>
</dbReference>
<accession>A0AAV7MYG5</accession>
<dbReference type="Proteomes" id="UP001066276">
    <property type="component" value="Chromosome 9"/>
</dbReference>
<evidence type="ECO:0000256" key="1">
    <source>
        <dbReference type="SAM" id="MobiDB-lite"/>
    </source>
</evidence>